<proteinExistence type="predicted"/>
<evidence type="ECO:0000313" key="1">
    <source>
        <dbReference type="EMBL" id="KFI94659.1"/>
    </source>
</evidence>
<gene>
    <name evidence="1" type="ORF">BSCA_0710</name>
</gene>
<dbReference type="EMBL" id="JGZO01000006">
    <property type="protein sequence ID" value="KFI94659.1"/>
    <property type="molecule type" value="Genomic_DNA"/>
</dbReference>
<comment type="caution">
    <text evidence="1">The sequence shown here is derived from an EMBL/GenBank/DDBJ whole genome shotgun (WGS) entry which is preliminary data.</text>
</comment>
<evidence type="ECO:0000313" key="2">
    <source>
        <dbReference type="Proteomes" id="UP000029033"/>
    </source>
</evidence>
<name>A0A087DGK9_9BIFI</name>
<dbReference type="GeneID" id="85166478"/>
<dbReference type="STRING" id="158787.BSCA_0710"/>
<sequence length="243" mass="26344">MDEHAAARPANPLIGITPLVDIERESYWMLPGYMQAVSAAGGTPVMLPLTDDAGTLEQLTDLCDGMLFSGGHDVSPALYGARPIPQCGTVSPERDAMESKLLQLALERDKPVLGVCRGLQFMNAALGGTLYQDLPTERPGAIDHDMQPPYDRPQHRVSVIDGTPLHALLGADSLGVNSRHHQAINRLASALQPMAISEDGLVEAAWMPGKRFVWGVQWHPEHAWRTDAPCRAIVGALIRASRH</sequence>
<keyword evidence="1" id="KW-0378">Hydrolase</keyword>
<dbReference type="GO" id="GO:0016740">
    <property type="term" value="F:transferase activity"/>
    <property type="evidence" value="ECO:0007669"/>
    <property type="project" value="UniProtKB-KW"/>
</dbReference>
<dbReference type="InterPro" id="IPR011697">
    <property type="entry name" value="Peptidase_C26"/>
</dbReference>
<accession>A0A087DGK9</accession>
<keyword evidence="1" id="KW-0808">Transferase</keyword>
<dbReference type="InterPro" id="IPR044668">
    <property type="entry name" value="PuuD-like"/>
</dbReference>
<dbReference type="eggNOG" id="COG2071">
    <property type="taxonomic scope" value="Bacteria"/>
</dbReference>
<dbReference type="GO" id="GO:0005829">
    <property type="term" value="C:cytosol"/>
    <property type="evidence" value="ECO:0007669"/>
    <property type="project" value="TreeGrafter"/>
</dbReference>
<dbReference type="Pfam" id="PF07722">
    <property type="entry name" value="Peptidase_C26"/>
    <property type="match status" value="1"/>
</dbReference>
<dbReference type="PANTHER" id="PTHR43235">
    <property type="entry name" value="GLUTAMINE AMIDOTRANSFERASE PB2B2.05-RELATED"/>
    <property type="match status" value="1"/>
</dbReference>
<dbReference type="CDD" id="cd01745">
    <property type="entry name" value="GATase1_2"/>
    <property type="match status" value="1"/>
</dbReference>
<organism evidence="1 2">
    <name type="scientific">Bifidobacterium scardovii</name>
    <dbReference type="NCBI Taxonomy" id="158787"/>
    <lineage>
        <taxon>Bacteria</taxon>
        <taxon>Bacillati</taxon>
        <taxon>Actinomycetota</taxon>
        <taxon>Actinomycetes</taxon>
        <taxon>Bifidobacteriales</taxon>
        <taxon>Bifidobacteriaceae</taxon>
        <taxon>Bifidobacterium</taxon>
    </lineage>
</organism>
<dbReference type="OrthoDB" id="9813383at2"/>
<dbReference type="Proteomes" id="UP000029033">
    <property type="component" value="Unassembled WGS sequence"/>
</dbReference>
<keyword evidence="2" id="KW-1185">Reference proteome</keyword>
<dbReference type="SUPFAM" id="SSF52317">
    <property type="entry name" value="Class I glutamine amidotransferase-like"/>
    <property type="match status" value="1"/>
</dbReference>
<dbReference type="InterPro" id="IPR029062">
    <property type="entry name" value="Class_I_gatase-like"/>
</dbReference>
<dbReference type="Gene3D" id="3.40.50.880">
    <property type="match status" value="1"/>
</dbReference>
<reference evidence="1 2" key="1">
    <citation type="submission" date="2014-03" db="EMBL/GenBank/DDBJ databases">
        <title>Genomics of Bifidobacteria.</title>
        <authorList>
            <person name="Ventura M."/>
            <person name="Milani C."/>
            <person name="Lugli G.A."/>
        </authorList>
    </citation>
    <scope>NUCLEOTIDE SEQUENCE [LARGE SCALE GENOMIC DNA]</scope>
    <source>
        <strain evidence="1 2">LMG 21589</strain>
    </source>
</reference>
<dbReference type="GO" id="GO:0033969">
    <property type="term" value="F:gamma-glutamyl-gamma-aminobutyrate hydrolase activity"/>
    <property type="evidence" value="ECO:0007669"/>
    <property type="project" value="UniProtKB-EC"/>
</dbReference>
<dbReference type="AlphaFoldDB" id="A0A087DGK9"/>
<dbReference type="PROSITE" id="PS51273">
    <property type="entry name" value="GATASE_TYPE_1"/>
    <property type="match status" value="1"/>
</dbReference>
<protein>
    <submittedName>
        <fullName evidence="1">Amidotransferase</fullName>
        <ecNumber evidence="1">3.5.1.94</ecNumber>
    </submittedName>
</protein>
<dbReference type="RefSeq" id="WP_033517272.1">
    <property type="nucleotide sequence ID" value="NZ_CAUPKV010000005.1"/>
</dbReference>
<dbReference type="PANTHER" id="PTHR43235:SF1">
    <property type="entry name" value="GLUTAMINE AMIDOTRANSFERASE PB2B2.05-RELATED"/>
    <property type="match status" value="1"/>
</dbReference>
<dbReference type="EC" id="3.5.1.94" evidence="1"/>